<dbReference type="EMBL" id="KQ965836">
    <property type="protein sequence ID" value="KXS10171.1"/>
    <property type="molecule type" value="Genomic_DNA"/>
</dbReference>
<gene>
    <name evidence="7" type="ORF">M427DRAFT_62905</name>
</gene>
<dbReference type="GO" id="GO:0008236">
    <property type="term" value="F:serine-type peptidase activity"/>
    <property type="evidence" value="ECO:0007669"/>
    <property type="project" value="UniProtKB-KW"/>
</dbReference>
<evidence type="ECO:0000313" key="7">
    <source>
        <dbReference type="EMBL" id="KXS10171.1"/>
    </source>
</evidence>
<keyword evidence="8" id="KW-1185">Reference proteome</keyword>
<dbReference type="InterPro" id="IPR047272">
    <property type="entry name" value="S49_SppA_C"/>
</dbReference>
<comment type="similarity">
    <text evidence="1">Belongs to the peptidase S49 family.</text>
</comment>
<dbReference type="SUPFAM" id="SSF52096">
    <property type="entry name" value="ClpP/crotonase"/>
    <property type="match status" value="2"/>
</dbReference>
<dbReference type="OMA" id="TPRYFAR"/>
<dbReference type="Gene3D" id="6.20.330.10">
    <property type="match status" value="1"/>
</dbReference>
<dbReference type="InterPro" id="IPR029045">
    <property type="entry name" value="ClpP/crotonase-like_dom_sf"/>
</dbReference>
<dbReference type="Pfam" id="PF01343">
    <property type="entry name" value="Peptidase_S49"/>
    <property type="match status" value="2"/>
</dbReference>
<evidence type="ECO:0000256" key="4">
    <source>
        <dbReference type="ARBA" id="ARBA00022825"/>
    </source>
</evidence>
<dbReference type="STRING" id="1344416.A0A139A082"/>
<accession>A0A139A082</accession>
<evidence type="ECO:0000256" key="1">
    <source>
        <dbReference type="ARBA" id="ARBA00008683"/>
    </source>
</evidence>
<dbReference type="PANTHER" id="PTHR33209:SF1">
    <property type="entry name" value="PEPTIDASE S49 DOMAIN-CONTAINING PROTEIN"/>
    <property type="match status" value="1"/>
</dbReference>
<evidence type="ECO:0000256" key="3">
    <source>
        <dbReference type="ARBA" id="ARBA00022801"/>
    </source>
</evidence>
<keyword evidence="4" id="KW-0720">Serine protease</keyword>
<feature type="domain" description="Peptidase S49" evidence="6">
    <location>
        <begin position="512"/>
        <end position="659"/>
    </location>
</feature>
<dbReference type="CDD" id="cd07023">
    <property type="entry name" value="S49_Sppa_N_C"/>
    <property type="match status" value="1"/>
</dbReference>
<feature type="domain" description="Peptidase S49" evidence="6">
    <location>
        <begin position="180"/>
        <end position="282"/>
    </location>
</feature>
<dbReference type="OrthoDB" id="45421at2759"/>
<proteinExistence type="inferred from homology"/>
<name>A0A139A082_GONPJ</name>
<dbReference type="Gene3D" id="3.90.226.10">
    <property type="entry name" value="2-enoyl-CoA Hydratase, Chain A, domain 1"/>
    <property type="match status" value="2"/>
</dbReference>
<feature type="region of interest" description="Disordered" evidence="5">
    <location>
        <begin position="301"/>
        <end position="329"/>
    </location>
</feature>
<dbReference type="GO" id="GO:0006508">
    <property type="term" value="P:proteolysis"/>
    <property type="evidence" value="ECO:0007669"/>
    <property type="project" value="UniProtKB-KW"/>
</dbReference>
<evidence type="ECO:0000256" key="2">
    <source>
        <dbReference type="ARBA" id="ARBA00022670"/>
    </source>
</evidence>
<dbReference type="Proteomes" id="UP000070544">
    <property type="component" value="Unassembled WGS sequence"/>
</dbReference>
<evidence type="ECO:0000313" key="8">
    <source>
        <dbReference type="Proteomes" id="UP000070544"/>
    </source>
</evidence>
<dbReference type="AlphaFoldDB" id="A0A139A082"/>
<protein>
    <recommendedName>
        <fullName evidence="6">Peptidase S49 domain-containing protein</fullName>
    </recommendedName>
</protein>
<organism evidence="7 8">
    <name type="scientific">Gonapodya prolifera (strain JEL478)</name>
    <name type="common">Monoblepharis prolifera</name>
    <dbReference type="NCBI Taxonomy" id="1344416"/>
    <lineage>
        <taxon>Eukaryota</taxon>
        <taxon>Fungi</taxon>
        <taxon>Fungi incertae sedis</taxon>
        <taxon>Chytridiomycota</taxon>
        <taxon>Chytridiomycota incertae sedis</taxon>
        <taxon>Monoblepharidomycetes</taxon>
        <taxon>Monoblepharidales</taxon>
        <taxon>Gonapodyaceae</taxon>
        <taxon>Gonapodya</taxon>
    </lineage>
</organism>
<dbReference type="InterPro" id="IPR002142">
    <property type="entry name" value="Peptidase_S49"/>
</dbReference>
<dbReference type="PANTHER" id="PTHR33209">
    <property type="entry name" value="PROTEASE 4"/>
    <property type="match status" value="1"/>
</dbReference>
<keyword evidence="2" id="KW-0645">Protease</keyword>
<keyword evidence="3" id="KW-0378">Hydrolase</keyword>
<evidence type="ECO:0000256" key="5">
    <source>
        <dbReference type="SAM" id="MobiDB-lite"/>
    </source>
</evidence>
<reference evidence="7 8" key="1">
    <citation type="journal article" date="2015" name="Genome Biol. Evol.">
        <title>Phylogenomic analyses indicate that early fungi evolved digesting cell walls of algal ancestors of land plants.</title>
        <authorList>
            <person name="Chang Y."/>
            <person name="Wang S."/>
            <person name="Sekimoto S."/>
            <person name="Aerts A.L."/>
            <person name="Choi C."/>
            <person name="Clum A."/>
            <person name="LaButti K.M."/>
            <person name="Lindquist E.A."/>
            <person name="Yee Ngan C."/>
            <person name="Ohm R.A."/>
            <person name="Salamov A.A."/>
            <person name="Grigoriev I.V."/>
            <person name="Spatafora J.W."/>
            <person name="Berbee M.L."/>
        </authorList>
    </citation>
    <scope>NUCLEOTIDE SEQUENCE [LARGE SCALE GENOMIC DNA]</scope>
    <source>
        <strain evidence="7 8">JEL478</strain>
    </source>
</reference>
<evidence type="ECO:0000259" key="6">
    <source>
        <dbReference type="Pfam" id="PF01343"/>
    </source>
</evidence>
<sequence>MATPPAEGTVPPNPPPSFNFGQRIREGIASIPRSIASKPLRALFLGVFVYVNVQSYRRQKEFLTVSDSTVLRWRLDKTSITEAPPEAGFSLASLLSPGSSGNPLASLTQRGLTLYDFVKTLKEAENDERITGLVLDLAGSGPMAVQERLGFAQVQEIKRALESFRAIKEQQFKDTPDKWQKMIAFTDSFDSQVAYYLASSFDSIFLEPVGILPLVGVSTVQPFFKNLLDRLDLHPRVFTKEQYKGVYSFLQGTGFSDPIRENTTSFVTSLNDQLMEGIARGRWRWLRNSDETLTRIERGEFVGETGEPEERANSSSGVEASGSFDEASELERKSTAKVMQRILDLGGISAREALSLGLVDTLYYRRFMVEYFLKEKTTQGMFGQIKEKENKSMSIPRYKAARAFEKRSGVARYATTAGYPLPTETTPSINLSVWKQGEKPKPANKVTVGMVYITGVIRKGDGHDGSSNLVRALVDAGRDDDVEAVVVRIDSGGGDAGASDTIWEAVKATAETTGKPFVASFGNACASGGYYIASACSRIFANPGSVTGSIGVAAMKPYVSEAFLDRLGITIDSIFTSEGAKNGSIFHDIEGKSLDRMLRRMEESYTVFKKRVAEGRGWSLEKVGSLAGGRVYTGLQAYKLGLVDELGGTHEAVRYAATRAMEARMNLLPEDVKSAVEKVGKVGPPEEVDLKIFPAPKSVFAKAGNFEDIDNSRWLRIATDVVGSAFLQVARTLWYNRGLHLEWERSMTDSASRYNIRYEDATLTSGVRI</sequence>